<comment type="caution">
    <text evidence="1">The sequence shown here is derived from an EMBL/GenBank/DDBJ whole genome shotgun (WGS) entry which is preliminary data.</text>
</comment>
<protein>
    <submittedName>
        <fullName evidence="1">Uncharacterized protein</fullName>
    </submittedName>
</protein>
<name>A0AC61RIG0_9BACT</name>
<sequence length="1208" mass="135350">MYKNIIISLLMVLGLAACSDDLEFKSGSVIATDGTVELTFSVPELEKVATRAEIGDELSTVSVLIFKSGEDNSTLSQVEYFKKSDTSLKDDNSISFKLDKDLRGESGLQFYFIANYDGTFEKGVTTIASLKELIAYNAVSEDGKIVMSAKSDLKTLISKDVTLIRNVAYITVTGCTDINDNLEIDESVKYPFCVYGDAVLGSLLAGTETILGAPSSISSFDDDLSDSNGKYLRPTDNKNNEKKKAFIIVKAEYNSKSYFYRLDFNIKSEDGESVNILDINPNHWYQVMIKGVNGPGYATPEEASKNPSPYLEYKIHDHSPAIFNMISDGIRELGVTHEIVYSNGVSVDSDTDTWRYLYVKLYSKADEAEEAVKNLTITSDSEWLSVGEREEVNDSEMLEIEDGGSIPVVGGSGDSDDCNNKGTVYKCPVKFNKTSDLGTLQGEITVTWMGLTRTVPVTWKREFKGTDLCKVTLTIYDADKNQQFKTEQYWDFLAGNPVEDGVSLFGTDEKANNGKVRNQGLHFPVMYGEPGKTVDSKAEARWYYEYTITFTEASLTSAEYDWALNVTGDNTIKQYVKIEGASSGTHASEGGSWSVTITRPGNALGTDGSDGNADNDYTYGVGSLELTITPNGETVNNRLSSKYTIDLYHTGFFHKSSEIHRVDADKDSQNYYYYEVVPIMGATRMRYWLDRNLGAKSAELYIESSDGSAYYGNKEAAGGYYKVAKYLENEHKDPEMYDTSEDQKDRVSPPGYRVPKQKVWNALRNSPNFDTNSVGSYYNACYRSSVGNVYFPKARYKENNSDNGESRAGYYWTQTASSGTEKQEIGRWLKSLCISGNASSYINGNVQTYAMSVRCINDIDDSGDLHRTSFNVSGATHVYLYTENKDGTRVAVTNWPGKYIGDYNTMKNGWFNFSYESDNIPAEDFYVIFNYLDKDGKIHTFSKGSNNTTSVSTDISVNDATGWRVVGDVDGNLRESGTDEDIVGIPTATEYWWKCNVESKTVYCYASFVPRYRIYWPIEKGNQLSIYTSDKSFDSEVQNGNVSGVRGYYRLEVEIPSSEKDKIINIWNTNYGDKQLGTLIRVFNEMDDHKVRCAYLDKNGNVYSGKPEGMTDQKFFVGEKLRFRWKKSAADKIHVWQVDASAFTTWPGNRNGEDGEYYYLDVTVSMLCSEIGYIRTNNGQKQDGEGVMCNFNKFVYDSSLDRYVLTIN</sequence>
<evidence type="ECO:0000313" key="2">
    <source>
        <dbReference type="Proteomes" id="UP000306319"/>
    </source>
</evidence>
<keyword evidence="2" id="KW-1185">Reference proteome</keyword>
<reference evidence="1" key="1">
    <citation type="submission" date="2019-04" db="EMBL/GenBank/DDBJ databases">
        <title>Microbes associate with the intestines of laboratory mice.</title>
        <authorList>
            <person name="Navarre W."/>
            <person name="Wong E."/>
            <person name="Huang K."/>
            <person name="Tropini C."/>
            <person name="Ng K."/>
            <person name="Yu B."/>
        </authorList>
    </citation>
    <scope>NUCLEOTIDE SEQUENCE</scope>
    <source>
        <strain evidence="1">NM04_E33</strain>
    </source>
</reference>
<dbReference type="EMBL" id="SRYB01000016">
    <property type="protein sequence ID" value="TGY78126.1"/>
    <property type="molecule type" value="Genomic_DNA"/>
</dbReference>
<dbReference type="Proteomes" id="UP000306319">
    <property type="component" value="Unassembled WGS sequence"/>
</dbReference>
<organism evidence="1 2">
    <name type="scientific">Lepagella muris</name>
    <dbReference type="NCBI Taxonomy" id="3032870"/>
    <lineage>
        <taxon>Bacteria</taxon>
        <taxon>Pseudomonadati</taxon>
        <taxon>Bacteroidota</taxon>
        <taxon>Bacteroidia</taxon>
        <taxon>Bacteroidales</taxon>
        <taxon>Muribaculaceae</taxon>
        <taxon>Lepagella</taxon>
    </lineage>
</organism>
<accession>A0AC61RIG0</accession>
<gene>
    <name evidence="1" type="ORF">E5331_11405</name>
</gene>
<evidence type="ECO:0000313" key="1">
    <source>
        <dbReference type="EMBL" id="TGY78126.1"/>
    </source>
</evidence>
<proteinExistence type="predicted"/>